<keyword evidence="2" id="KW-0677">Repeat</keyword>
<dbReference type="InterPro" id="IPR025875">
    <property type="entry name" value="Leu-rich_rpt_4"/>
</dbReference>
<dbReference type="Pfam" id="PF00560">
    <property type="entry name" value="LRR_1"/>
    <property type="match status" value="1"/>
</dbReference>
<feature type="transmembrane region" description="Helical" evidence="3">
    <location>
        <begin position="1096"/>
        <end position="1118"/>
    </location>
</feature>
<sequence length="1267" mass="135717">MGALTVLAFCVLATLLAAERSERHLQVFLGTDADEHHGVHRADTKPGSRTHIEEVAAGSATRLGPAKSECTGPAALRSAFLELGVLAEKLTGDPCSWPGAGCDESECVVKIDLSGRPLSGRVGVLPRELESLRLSNTKVHGNTSALQHLMQLMHLDLNNTQIAGSLEPLAPLTQLRALRLSNTQIAGDLQPLAPLTQLQYLHLHNTQIAGDLQPLAPLTQLQDLNLHSTQIVGDLQPLAPLTKLQRLSLSNTQIAGDLQPLAPLTKLQRVKLSNTQIAGDLQPLASLTQLQELYLPNTQIAGDLQPLAPLTKLQRLSLPNTQIAGDLQPLAPLTQLRYLNLDDTQIVGDLQPLAPLTQLQHLSLSNTQIAGDLQPLAPLTQLRALDLFDTKIAGDLQPLVPLTQLQDLDLDSTQIAGDLQPLAPLTQLQKLHLDETEIAGDLQPLAPLTQLRDLSLSNTQIAGDLQPLAPLTKLWRLSLSSTQITGDLQPLAPLTQLQDLNLHNTQIAGDLQPLAPLIQLQELYLYNTQIAGDLQPLAPLIKLQELHLYNTQIAGDLQPLVPLTQLQYLDLDNTQIAGDLQPLAPLTQLQELRLSDTKIAGDLQPLAPLIQLQELRLYNTQIAGDLQPLDALTQLQYLDLDNTQIAGDLQPLAPLTLLQEMYLYNTQMKDQIGRLTGLPNLAEARLFPLSCGELAHWSISAPRKFTGALLFRGAAAWLSAAGRLTKLATLKLAGSQAEFLPSGKELQELFIEDSSQKLLPALMTLVSDCPLNGPVEDLLMPLAASGQLTRLLAQRANLSGHVPDIDCLKRARVDGQVYDEHCALPLSKSLQELDLSGNKITGADALPVQTYISLANNPPITFATGTLQSALEQNLRLDLGGTAITNMRDVSRLFETGALRMTAQTTSTNATGGYSCHDVTSSSLRMSPHLFWPQGLCGCTAGYEGSGTDCSECANNTFNDAFNSSCRPCPANSTAGKGTASIDGCRCDLGRMINDACQCDNGQALSQLLAKHVDCPVGSTVETAKPKVGYARLVRQASVVFRCLDPAEERCNASGSPDIGCTTGGYEGPLCIACSEGYRSRSRQCTKCDVASDTRVTAAGVATMAAVVAVVAGGIYFWRSRAADSGPADAAPVPQGGPVLLQLFQLWGVLLGTKEVVEALEVVEEYVQWLQMTAKGFRDAMSLECAYGRSAQSLCALASPCIPLLLLALCMPLEAVRHGAGTEPGVSSALKLLTALFIGGGEPLQKHAFRVALPLVKCDAWGGEAAW</sequence>
<evidence type="ECO:0000256" key="1">
    <source>
        <dbReference type="ARBA" id="ARBA00022614"/>
    </source>
</evidence>
<gene>
    <name evidence="5" type="primary">inlA</name>
    <name evidence="5" type="ORF">SNEC2469_LOCUS5903</name>
</gene>
<dbReference type="SUPFAM" id="SSF57184">
    <property type="entry name" value="Growth factor receptor domain"/>
    <property type="match status" value="1"/>
</dbReference>
<proteinExistence type="predicted"/>
<dbReference type="Gene3D" id="3.80.10.10">
    <property type="entry name" value="Ribonuclease Inhibitor"/>
    <property type="match status" value="5"/>
</dbReference>
<dbReference type="InterPro" id="IPR009030">
    <property type="entry name" value="Growth_fac_rcpt_cys_sf"/>
</dbReference>
<accession>A0A812M7B7</accession>
<feature type="signal peptide" evidence="4">
    <location>
        <begin position="1"/>
        <end position="18"/>
    </location>
</feature>
<dbReference type="SMART" id="SM01411">
    <property type="entry name" value="Ephrin_rec_like"/>
    <property type="match status" value="1"/>
</dbReference>
<evidence type="ECO:0000313" key="6">
    <source>
        <dbReference type="Proteomes" id="UP000601435"/>
    </source>
</evidence>
<keyword evidence="1" id="KW-0433">Leucine-rich repeat</keyword>
<protein>
    <submittedName>
        <fullName evidence="5">InlA protein</fullName>
    </submittedName>
</protein>
<dbReference type="PROSITE" id="PS51450">
    <property type="entry name" value="LRR"/>
    <property type="match status" value="1"/>
</dbReference>
<dbReference type="OrthoDB" id="676979at2759"/>
<evidence type="ECO:0000256" key="2">
    <source>
        <dbReference type="ARBA" id="ARBA00022737"/>
    </source>
</evidence>
<evidence type="ECO:0000256" key="3">
    <source>
        <dbReference type="SAM" id="Phobius"/>
    </source>
</evidence>
<comment type="caution">
    <text evidence="5">The sequence shown here is derived from an EMBL/GenBank/DDBJ whole genome shotgun (WGS) entry which is preliminary data.</text>
</comment>
<dbReference type="InterPro" id="IPR001611">
    <property type="entry name" value="Leu-rich_rpt"/>
</dbReference>
<dbReference type="Pfam" id="PF12799">
    <property type="entry name" value="LRR_4"/>
    <property type="match status" value="2"/>
</dbReference>
<dbReference type="EMBL" id="CAJNJA010010610">
    <property type="protein sequence ID" value="CAE7259969.1"/>
    <property type="molecule type" value="Genomic_DNA"/>
</dbReference>
<organism evidence="5 6">
    <name type="scientific">Symbiodinium necroappetens</name>
    <dbReference type="NCBI Taxonomy" id="1628268"/>
    <lineage>
        <taxon>Eukaryota</taxon>
        <taxon>Sar</taxon>
        <taxon>Alveolata</taxon>
        <taxon>Dinophyceae</taxon>
        <taxon>Suessiales</taxon>
        <taxon>Symbiodiniaceae</taxon>
        <taxon>Symbiodinium</taxon>
    </lineage>
</organism>
<keyword evidence="6" id="KW-1185">Reference proteome</keyword>
<dbReference type="Gene3D" id="2.10.50.10">
    <property type="entry name" value="Tumor Necrosis Factor Receptor, subunit A, domain 2"/>
    <property type="match status" value="1"/>
</dbReference>
<dbReference type="SUPFAM" id="SSF52058">
    <property type="entry name" value="L domain-like"/>
    <property type="match status" value="2"/>
</dbReference>
<feature type="non-terminal residue" evidence="5">
    <location>
        <position position="1"/>
    </location>
</feature>
<evidence type="ECO:0000256" key="4">
    <source>
        <dbReference type="SAM" id="SignalP"/>
    </source>
</evidence>
<keyword evidence="3" id="KW-0472">Membrane</keyword>
<dbReference type="AlphaFoldDB" id="A0A812M7B7"/>
<keyword evidence="3" id="KW-1133">Transmembrane helix</keyword>
<dbReference type="PANTHER" id="PTHR48065">
    <property type="entry name" value="OS10G0469600 PROTEIN"/>
    <property type="match status" value="1"/>
</dbReference>
<dbReference type="Proteomes" id="UP000601435">
    <property type="component" value="Unassembled WGS sequence"/>
</dbReference>
<keyword evidence="3" id="KW-0812">Transmembrane</keyword>
<dbReference type="PANTHER" id="PTHR48065:SF25">
    <property type="entry name" value="OS01G0891700 PROTEIN"/>
    <property type="match status" value="1"/>
</dbReference>
<reference evidence="5" key="1">
    <citation type="submission" date="2021-02" db="EMBL/GenBank/DDBJ databases">
        <authorList>
            <person name="Dougan E. K."/>
            <person name="Rhodes N."/>
            <person name="Thang M."/>
            <person name="Chan C."/>
        </authorList>
    </citation>
    <scope>NUCLEOTIDE SEQUENCE</scope>
</reference>
<dbReference type="InterPro" id="IPR032675">
    <property type="entry name" value="LRR_dom_sf"/>
</dbReference>
<name>A0A812M7B7_9DINO</name>
<feature type="chain" id="PRO_5032931489" evidence="4">
    <location>
        <begin position="19"/>
        <end position="1267"/>
    </location>
</feature>
<keyword evidence="4" id="KW-0732">Signal</keyword>
<evidence type="ECO:0000313" key="5">
    <source>
        <dbReference type="EMBL" id="CAE7259969.1"/>
    </source>
</evidence>